<dbReference type="eggNOG" id="KOG4541">
    <property type="taxonomic scope" value="Eukaryota"/>
</dbReference>
<keyword evidence="4" id="KW-0813">Transport</keyword>
<dbReference type="GO" id="GO:0005643">
    <property type="term" value="C:nuclear pore"/>
    <property type="evidence" value="ECO:0007669"/>
    <property type="project" value="TreeGrafter"/>
</dbReference>
<dbReference type="Proteomes" id="UP000195557">
    <property type="component" value="Unassembled WGS sequence"/>
</dbReference>
<comment type="similarity">
    <text evidence="3">Belongs to the exportin family.</text>
</comment>
<dbReference type="InterPro" id="IPR014877">
    <property type="entry name" value="XPO1_C_dom"/>
</dbReference>
<dbReference type="PANTHER" id="PTHR12596:SF1">
    <property type="entry name" value="EXPORTIN-4"/>
    <property type="match status" value="1"/>
</dbReference>
<dbReference type="Gene3D" id="1.25.10.10">
    <property type="entry name" value="Leucine-rich Repeat Variant"/>
    <property type="match status" value="2"/>
</dbReference>
<evidence type="ECO:0000256" key="9">
    <source>
        <dbReference type="SAM" id="MobiDB-lite"/>
    </source>
</evidence>
<dbReference type="SUPFAM" id="SSF48371">
    <property type="entry name" value="ARM repeat"/>
    <property type="match status" value="1"/>
</dbReference>
<feature type="compositionally biased region" description="Basic and acidic residues" evidence="9">
    <location>
        <begin position="23"/>
        <end position="40"/>
    </location>
</feature>
<dbReference type="InterPro" id="IPR044189">
    <property type="entry name" value="XPO4/7-like"/>
</dbReference>
<dbReference type="EMBL" id="KZ155793">
    <property type="protein sequence ID" value="OUS45023.1"/>
    <property type="molecule type" value="Genomic_DNA"/>
</dbReference>
<dbReference type="PANTHER" id="PTHR12596">
    <property type="entry name" value="EXPORTIN 4,7-RELATED"/>
    <property type="match status" value="1"/>
</dbReference>
<dbReference type="InterPro" id="IPR011989">
    <property type="entry name" value="ARM-like"/>
</dbReference>
<feature type="region of interest" description="Disordered" evidence="9">
    <location>
        <begin position="135"/>
        <end position="207"/>
    </location>
</feature>
<keyword evidence="7" id="KW-0539">Nucleus</keyword>
<evidence type="ECO:0000313" key="11">
    <source>
        <dbReference type="EMBL" id="OUS45023.1"/>
    </source>
</evidence>
<evidence type="ECO:0000256" key="5">
    <source>
        <dbReference type="ARBA" id="ARBA00022490"/>
    </source>
</evidence>
<evidence type="ECO:0000256" key="4">
    <source>
        <dbReference type="ARBA" id="ARBA00022448"/>
    </source>
</evidence>
<dbReference type="Pfam" id="PF08767">
    <property type="entry name" value="CRM1_C"/>
    <property type="match status" value="1"/>
</dbReference>
<comment type="subcellular location">
    <subcellularLocation>
        <location evidence="2">Cytoplasm</location>
    </subcellularLocation>
    <subcellularLocation>
        <location evidence="1">Nucleus</location>
    </subcellularLocation>
</comment>
<accession>A0A1Y5IAD1</accession>
<organism evidence="11">
    <name type="scientific">Ostreococcus tauri</name>
    <name type="common">Marine green alga</name>
    <dbReference type="NCBI Taxonomy" id="70448"/>
    <lineage>
        <taxon>Eukaryota</taxon>
        <taxon>Viridiplantae</taxon>
        <taxon>Chlorophyta</taxon>
        <taxon>Mamiellophyceae</taxon>
        <taxon>Mamiellales</taxon>
        <taxon>Bathycoccaceae</taxon>
        <taxon>Ostreococcus</taxon>
    </lineage>
</organism>
<evidence type="ECO:0000256" key="6">
    <source>
        <dbReference type="ARBA" id="ARBA00022927"/>
    </source>
</evidence>
<evidence type="ECO:0000256" key="7">
    <source>
        <dbReference type="ARBA" id="ARBA00023242"/>
    </source>
</evidence>
<evidence type="ECO:0000256" key="3">
    <source>
        <dbReference type="ARBA" id="ARBA00009466"/>
    </source>
</evidence>
<name>A0A1Y5IAD1_OSTTA</name>
<dbReference type="InterPro" id="IPR016024">
    <property type="entry name" value="ARM-type_fold"/>
</dbReference>
<evidence type="ECO:0000256" key="2">
    <source>
        <dbReference type="ARBA" id="ARBA00004496"/>
    </source>
</evidence>
<reference evidence="11" key="1">
    <citation type="submission" date="2017-04" db="EMBL/GenBank/DDBJ databases">
        <title>Population genomics of picophytoplankton unveils novel chromosome hypervariability.</title>
        <authorList>
            <consortium name="DOE Joint Genome Institute"/>
            <person name="Blanc-Mathieu R."/>
            <person name="Krasovec M."/>
            <person name="Hebrard M."/>
            <person name="Yau S."/>
            <person name="Desgranges E."/>
            <person name="Martin J."/>
            <person name="Schackwitz W."/>
            <person name="Kuo A."/>
            <person name="Salin G."/>
            <person name="Donnadieu C."/>
            <person name="Desdevises Y."/>
            <person name="Sanchez-Ferandin S."/>
            <person name="Moreau H."/>
            <person name="Rivals E."/>
            <person name="Grigoriev I.V."/>
            <person name="Grimsley N."/>
            <person name="Eyre-Walker A."/>
            <person name="Piganeau G."/>
        </authorList>
    </citation>
    <scope>NUCLEOTIDE SEQUENCE [LARGE SCALE GENOMIC DNA]</scope>
    <source>
        <strain evidence="11">RCC 1115</strain>
    </source>
</reference>
<evidence type="ECO:0000256" key="8">
    <source>
        <dbReference type="ARBA" id="ARBA00040444"/>
    </source>
</evidence>
<feature type="compositionally biased region" description="Low complexity" evidence="9">
    <location>
        <begin position="64"/>
        <end position="75"/>
    </location>
</feature>
<feature type="compositionally biased region" description="Polar residues" evidence="9">
    <location>
        <begin position="157"/>
        <end position="168"/>
    </location>
</feature>
<proteinExistence type="inferred from homology"/>
<dbReference type="GO" id="GO:0005049">
    <property type="term" value="F:nuclear export signal receptor activity"/>
    <property type="evidence" value="ECO:0007669"/>
    <property type="project" value="InterPro"/>
</dbReference>
<gene>
    <name evidence="11" type="ORF">BE221DRAFT_82080</name>
</gene>
<keyword evidence="6" id="KW-0653">Protein transport</keyword>
<sequence>STSRIARVAPAGIARRTHRTRDHRSPHEIVRTPRREERLQSKPTSSAVPRAHGPPSREPERPASRAFTASSTSSLRLERSSAKNSSNAKTSRIAAIACANRSFRPVSRLLTSSSSLSDPRSRERAHVVSASVLPSPARSLERNAPRASPPTPALAITASTSPYTTSNSRIDRRTSSHDPSTSLARITSVDIAPKSTSSPTIHTPRRPYARRQAAEAFLIEFRRSDDALATSRAALSEVSVSSDCQFHAVCALRESALRRWGTLEAGTRREVWEYAVRWTLERPDAAQYVRNQMSGTAATLVKRACVDASDEEKMAVISSVEAAVRGAAQSGGGADAARVGLEVFAAVVGEFAPGTASELGTTWERHERCRASAERHFLRPFFDYGCERARACVADGSVSDGRDRGTCAAALRLMNAVLSWDFNRDVSYGFRGRAFPSTDSAANAFVKLTPGIEWREVLLSPGSLDWLFDLHAGAESAVLSGGGNEAKRVAAASRKTLSALCTLSGCVFPPKENDDSLRTGHFVRCARAIAKYLLPATKSVSAAIEGHGEDALIDGCRSLSALATVHTANDFATLSLGPDLNDRTALALLGELTLECLNQEALSVHCEGTVVDDCLKMLLETDPAMATPPAVLGGAANVSHAYVAAGLKAAREGAHEEDDGHEEEGKAGAAALDARLELAAQVFRAYPPSTLPMLQQALVEKRSALPGVMASGADPSELLEELWWLTRLVAHVLADDGDGETPIPPDSLAEAAAAAPAGVPDCVSELAKALIDFGCLALDPSARGALSPRLLETVIWALARWADTYLISEDSGGNLHAAIYAAAGGVRRGTDIANKLGESGGGMFSERNGGVQALDLLVQIGTKALSEWQGETSLHRTVGFTLFPVLTRRKMLLKHLTTSHSWTTLREACAGAHRERGVVSFSPEVHRGLSECLARVAGSIVDPAECEAYVTHLITPPSEVIAAVSVDSVALHSPEGEARTGAALEALRGIVRATNGKSQKAIFNFFAAAIDHLLNLQKLAKDLPRVMKLLLRLTEEFVEFNSPYLNAQQVDWICRYCLRVIETYASSGRGNVKSSAGSLMSQEAVKEAYKEVRALLRMLTHLSSGNLHDAIVESVSPEEAARLTEQIDIAHVVFTGLNTVIPLINDELLQFPKLCRQYFELLSYMLEAYPKKVAKLPANVFSTLMTTLEFGLKHSNETVSKESMTALSALATFQRHSFKTGTDGLGHHMAPNAEGLSILAHLMRLLFQRLVYEEAVFDLVDEAADALLPIILHERQAFETLASSFLAAVADEPQSVTLVQNAFVALTSANNLTEGVDRINKRRFRRNLADFLVVARGVLRRR</sequence>
<dbReference type="GO" id="GO:0005737">
    <property type="term" value="C:cytoplasm"/>
    <property type="evidence" value="ECO:0007669"/>
    <property type="project" value="UniProtKB-SubCell"/>
</dbReference>
<feature type="non-terminal residue" evidence="11">
    <location>
        <position position="1"/>
    </location>
</feature>
<evidence type="ECO:0000256" key="1">
    <source>
        <dbReference type="ARBA" id="ARBA00004123"/>
    </source>
</evidence>
<protein>
    <recommendedName>
        <fullName evidence="8">Exportin-4</fullName>
    </recommendedName>
</protein>
<feature type="region of interest" description="Disordered" evidence="9">
    <location>
        <begin position="1"/>
        <end position="90"/>
    </location>
</feature>
<keyword evidence="5" id="KW-0963">Cytoplasm</keyword>
<feature type="domain" description="Exportin-1 C-terminal" evidence="10">
    <location>
        <begin position="1137"/>
        <end position="1210"/>
    </location>
</feature>
<evidence type="ECO:0000259" key="10">
    <source>
        <dbReference type="Pfam" id="PF08767"/>
    </source>
</evidence>
<dbReference type="GO" id="GO:0006611">
    <property type="term" value="P:protein export from nucleus"/>
    <property type="evidence" value="ECO:0007669"/>
    <property type="project" value="TreeGrafter"/>
</dbReference>